<gene>
    <name evidence="2" type="ORF">SAMN05421677_10118</name>
</gene>
<sequence length="57" mass="6407">MKMISKAIELTVLAVFSVLFAGYALFIYPFEKLSETMSAEVKEKKLKYTPATEKTVA</sequence>
<reference evidence="3" key="1">
    <citation type="submission" date="2016-10" db="EMBL/GenBank/DDBJ databases">
        <authorList>
            <person name="Varghese N."/>
            <person name="Submissions S."/>
        </authorList>
    </citation>
    <scope>NUCLEOTIDE SEQUENCE [LARGE SCALE GENOMIC DNA]</scope>
    <source>
        <strain evidence="3">CGMCC 1.3703</strain>
    </source>
</reference>
<proteinExistence type="predicted"/>
<organism evidence="2 3">
    <name type="scientific">Halobacillus aidingensis</name>
    <dbReference type="NCBI Taxonomy" id="240303"/>
    <lineage>
        <taxon>Bacteria</taxon>
        <taxon>Bacillati</taxon>
        <taxon>Bacillota</taxon>
        <taxon>Bacilli</taxon>
        <taxon>Bacillales</taxon>
        <taxon>Bacillaceae</taxon>
        <taxon>Halobacillus</taxon>
    </lineage>
</organism>
<keyword evidence="1" id="KW-0812">Transmembrane</keyword>
<accession>A0A1H0DVV9</accession>
<keyword evidence="3" id="KW-1185">Reference proteome</keyword>
<dbReference type="AlphaFoldDB" id="A0A1H0DVV9"/>
<keyword evidence="1" id="KW-0472">Membrane</keyword>
<dbReference type="Proteomes" id="UP000198860">
    <property type="component" value="Unassembled WGS sequence"/>
</dbReference>
<name>A0A1H0DVV9_HALAD</name>
<keyword evidence="1" id="KW-1133">Transmembrane helix</keyword>
<evidence type="ECO:0000256" key="1">
    <source>
        <dbReference type="SAM" id="Phobius"/>
    </source>
</evidence>
<dbReference type="EMBL" id="FNIZ01000001">
    <property type="protein sequence ID" value="SDN74245.1"/>
    <property type="molecule type" value="Genomic_DNA"/>
</dbReference>
<feature type="transmembrane region" description="Helical" evidence="1">
    <location>
        <begin position="7"/>
        <end position="28"/>
    </location>
</feature>
<protein>
    <submittedName>
        <fullName evidence="2">Uncharacterized protein</fullName>
    </submittedName>
</protein>
<evidence type="ECO:0000313" key="2">
    <source>
        <dbReference type="EMBL" id="SDN74245.1"/>
    </source>
</evidence>
<evidence type="ECO:0000313" key="3">
    <source>
        <dbReference type="Proteomes" id="UP000198860"/>
    </source>
</evidence>